<comment type="caution">
    <text evidence="4">The sequence shown here is derived from an EMBL/GenBank/DDBJ whole genome shotgun (WGS) entry which is preliminary data.</text>
</comment>
<keyword evidence="1" id="KW-0732">Signal</keyword>
<keyword evidence="2" id="KW-0677">Repeat</keyword>
<dbReference type="Proteomes" id="UP000237347">
    <property type="component" value="Unassembled WGS sequence"/>
</dbReference>
<protein>
    <submittedName>
        <fullName evidence="4">Cysteine-rich receptor-like protein kinase 27</fullName>
    </submittedName>
</protein>
<dbReference type="PANTHER" id="PTHR32099:SF51">
    <property type="entry name" value="CYSTEINE-RICH RECEPTOR-LIKE PROTEIN KINASE 25 ISOFORM X1"/>
    <property type="match status" value="1"/>
</dbReference>
<dbReference type="InterPro" id="IPR002902">
    <property type="entry name" value="GNK2"/>
</dbReference>
<dbReference type="Pfam" id="PF01657">
    <property type="entry name" value="Stress-antifung"/>
    <property type="match status" value="1"/>
</dbReference>
<proteinExistence type="predicted"/>
<name>A0AAW0KN38_QUESU</name>
<dbReference type="PROSITE" id="PS51473">
    <property type="entry name" value="GNK2"/>
    <property type="match status" value="1"/>
</dbReference>
<dbReference type="GO" id="GO:0016301">
    <property type="term" value="F:kinase activity"/>
    <property type="evidence" value="ECO:0007669"/>
    <property type="project" value="UniProtKB-KW"/>
</dbReference>
<dbReference type="CDD" id="cd23509">
    <property type="entry name" value="Gnk2-like"/>
    <property type="match status" value="1"/>
</dbReference>
<keyword evidence="5" id="KW-1185">Reference proteome</keyword>
<evidence type="ECO:0000313" key="4">
    <source>
        <dbReference type="EMBL" id="KAK7840150.1"/>
    </source>
</evidence>
<evidence type="ECO:0000256" key="2">
    <source>
        <dbReference type="ARBA" id="ARBA00022737"/>
    </source>
</evidence>
<dbReference type="Gramene" id="rna-CFP56_36588">
    <property type="protein sequence ID" value="cds-POE58937.1"/>
    <property type="gene ID" value="gene-CFP56_36588"/>
</dbReference>
<evidence type="ECO:0000313" key="5">
    <source>
        <dbReference type="Proteomes" id="UP000237347"/>
    </source>
</evidence>
<dbReference type="FunFam" id="3.30.430.20:FF:000002">
    <property type="entry name" value="Cysteine-rich receptor-like protein kinase 10"/>
    <property type="match status" value="1"/>
</dbReference>
<dbReference type="PANTHER" id="PTHR32099">
    <property type="entry name" value="CYSTEINE-RICH REPEAT SECRETORY PROTEIN"/>
    <property type="match status" value="1"/>
</dbReference>
<dbReference type="Gene3D" id="3.30.430.20">
    <property type="entry name" value="Gnk2 domain, C-X8-C-X2-C motif"/>
    <property type="match status" value="1"/>
</dbReference>
<dbReference type="InterPro" id="IPR038408">
    <property type="entry name" value="GNK2_sf"/>
</dbReference>
<dbReference type="AlphaFoldDB" id="A0AAW0KN38"/>
<feature type="domain" description="Gnk2-homologous" evidence="3">
    <location>
        <begin position="3"/>
        <end position="112"/>
    </location>
</feature>
<evidence type="ECO:0000259" key="3">
    <source>
        <dbReference type="PROSITE" id="PS51473"/>
    </source>
</evidence>
<sequence>MEASPLFNFHNTGNVPDVEAFNNVLNPLLNSLRNRTASGNSTHKFALRSSPAPAPNSQIIYALLECTPDLSEPDCNSCLLRVQSYIPECCNGKQGGKFVSSSSDMRYEVYSFYDPSVEPPPESPSTTPGTH</sequence>
<reference evidence="4 5" key="1">
    <citation type="journal article" date="2018" name="Sci. Data">
        <title>The draft genome sequence of cork oak.</title>
        <authorList>
            <person name="Ramos A.M."/>
            <person name="Usie A."/>
            <person name="Barbosa P."/>
            <person name="Barros P.M."/>
            <person name="Capote T."/>
            <person name="Chaves I."/>
            <person name="Simoes F."/>
            <person name="Abreu I."/>
            <person name="Carrasquinho I."/>
            <person name="Faro C."/>
            <person name="Guimaraes J.B."/>
            <person name="Mendonca D."/>
            <person name="Nobrega F."/>
            <person name="Rodrigues L."/>
            <person name="Saibo N.J.M."/>
            <person name="Varela M.C."/>
            <person name="Egas C."/>
            <person name="Matos J."/>
            <person name="Miguel C.M."/>
            <person name="Oliveira M.M."/>
            <person name="Ricardo C.P."/>
            <person name="Goncalves S."/>
        </authorList>
    </citation>
    <scope>NUCLEOTIDE SEQUENCE [LARGE SCALE GENOMIC DNA]</scope>
    <source>
        <strain evidence="5">cv. HL8</strain>
    </source>
</reference>
<evidence type="ECO:0000256" key="1">
    <source>
        <dbReference type="ARBA" id="ARBA00022729"/>
    </source>
</evidence>
<dbReference type="EMBL" id="PKMF04000268">
    <property type="protein sequence ID" value="KAK7840150.1"/>
    <property type="molecule type" value="Genomic_DNA"/>
</dbReference>
<accession>A0AAW0KN38</accession>
<organism evidence="4 5">
    <name type="scientific">Quercus suber</name>
    <name type="common">Cork oak</name>
    <dbReference type="NCBI Taxonomy" id="58331"/>
    <lineage>
        <taxon>Eukaryota</taxon>
        <taxon>Viridiplantae</taxon>
        <taxon>Streptophyta</taxon>
        <taxon>Embryophyta</taxon>
        <taxon>Tracheophyta</taxon>
        <taxon>Spermatophyta</taxon>
        <taxon>Magnoliopsida</taxon>
        <taxon>eudicotyledons</taxon>
        <taxon>Gunneridae</taxon>
        <taxon>Pentapetalae</taxon>
        <taxon>rosids</taxon>
        <taxon>fabids</taxon>
        <taxon>Fagales</taxon>
        <taxon>Fagaceae</taxon>
        <taxon>Quercus</taxon>
    </lineage>
</organism>
<gene>
    <name evidence="4" type="primary">CRK27_2</name>
    <name evidence="4" type="ORF">CFP56_017023</name>
</gene>